<dbReference type="Proteomes" id="UP000246171">
    <property type="component" value="Unassembled WGS sequence"/>
</dbReference>
<dbReference type="OrthoDB" id="3766406at2759"/>
<feature type="non-terminal residue" evidence="1">
    <location>
        <position position="85"/>
    </location>
</feature>
<dbReference type="AlphaFoldDB" id="A0A317V359"/>
<dbReference type="VEuPathDB" id="FungiDB:BO83DRAFT_282588"/>
<dbReference type="EMBL" id="MSFU01000019">
    <property type="protein sequence ID" value="PWY68693.1"/>
    <property type="molecule type" value="Genomic_DNA"/>
</dbReference>
<dbReference type="GeneID" id="37049061"/>
<organism evidence="1 2">
    <name type="scientific">Aspergillus eucalypticola (strain CBS 122712 / IBT 29274)</name>
    <dbReference type="NCBI Taxonomy" id="1448314"/>
    <lineage>
        <taxon>Eukaryota</taxon>
        <taxon>Fungi</taxon>
        <taxon>Dikarya</taxon>
        <taxon>Ascomycota</taxon>
        <taxon>Pezizomycotina</taxon>
        <taxon>Eurotiomycetes</taxon>
        <taxon>Eurotiomycetidae</taxon>
        <taxon>Eurotiales</taxon>
        <taxon>Aspergillaceae</taxon>
        <taxon>Aspergillus</taxon>
        <taxon>Aspergillus subgen. Circumdati</taxon>
    </lineage>
</organism>
<sequence length="85" mass="10526">LHSNRNFFPIFHYFLGLQYRQDPRYTIHFLENDHWQTYFRCLVLHPLASFPIQRHDRNSKVLYYNLGPLAEIIDIYPYKKLIFHD</sequence>
<reference evidence="1" key="1">
    <citation type="submission" date="2016-12" db="EMBL/GenBank/DDBJ databases">
        <title>The genomes of Aspergillus section Nigri reveals drivers in fungal speciation.</title>
        <authorList>
            <consortium name="DOE Joint Genome Institute"/>
            <person name="Vesth T.C."/>
            <person name="Nybo J."/>
            <person name="Theobald S."/>
            <person name="Brandl J."/>
            <person name="Frisvad J.C."/>
            <person name="Nielsen K.F."/>
            <person name="Lyhne E.K."/>
            <person name="Kogle M.E."/>
            <person name="Kuo A."/>
            <person name="Riley R."/>
            <person name="Clum A."/>
            <person name="Nolan M."/>
            <person name="Lipzen A."/>
            <person name="Salamov A."/>
            <person name="Henrissat B."/>
            <person name="Wiebenga A."/>
            <person name="De vries R.P."/>
            <person name="Grigoriev I.V."/>
            <person name="Mortensen U.H."/>
            <person name="Andersen M.R."/>
            <person name="Baker S.E."/>
        </authorList>
    </citation>
    <scope>NUCLEOTIDE SEQUENCE</scope>
    <source>
        <strain evidence="1">CBS 122712</strain>
    </source>
</reference>
<feature type="non-terminal residue" evidence="1">
    <location>
        <position position="1"/>
    </location>
</feature>
<accession>A0A317V359</accession>
<comment type="caution">
    <text evidence="1">The sequence shown here is derived from an EMBL/GenBank/DDBJ whole genome shotgun (WGS) entry which is preliminary data.</text>
</comment>
<keyword evidence="2" id="KW-1185">Reference proteome</keyword>
<name>A0A317V359_ASPEC</name>
<gene>
    <name evidence="1" type="ORF">BO83DRAFT_282588</name>
</gene>
<evidence type="ECO:0000313" key="2">
    <source>
        <dbReference type="Proteomes" id="UP000246171"/>
    </source>
</evidence>
<dbReference type="RefSeq" id="XP_025386066.1">
    <property type="nucleotide sequence ID" value="XM_025527099.1"/>
</dbReference>
<evidence type="ECO:0000313" key="1">
    <source>
        <dbReference type="EMBL" id="PWY68693.1"/>
    </source>
</evidence>
<proteinExistence type="predicted"/>
<protein>
    <submittedName>
        <fullName evidence="1">Uncharacterized protein</fullName>
    </submittedName>
</protein>